<evidence type="ECO:0000313" key="1">
    <source>
        <dbReference type="EMBL" id="KAA0177728.1"/>
    </source>
</evidence>
<gene>
    <name evidence="1" type="ORF">FNF27_00900</name>
</gene>
<dbReference type="EMBL" id="VLTO01000003">
    <property type="protein sequence ID" value="KAA0177728.1"/>
    <property type="molecule type" value="Genomic_DNA"/>
</dbReference>
<name>A0A5A8EKP9_CAFRO</name>
<protein>
    <recommendedName>
        <fullName evidence="3">Phosphatidate phosphatase APP1 catalytic domain-containing protein</fullName>
    </recommendedName>
</protein>
<reference evidence="1 2" key="1">
    <citation type="submission" date="2019-07" db="EMBL/GenBank/DDBJ databases">
        <title>Genomes of Cafeteria roenbergensis.</title>
        <authorList>
            <person name="Fischer M.G."/>
            <person name="Hackl T."/>
            <person name="Roman M."/>
        </authorList>
    </citation>
    <scope>NUCLEOTIDE SEQUENCE [LARGE SCALE GENOMIC DNA]</scope>
    <source>
        <strain evidence="1 2">E4-10P</strain>
    </source>
</reference>
<accession>A0A5A8EKP9</accession>
<sequence>MMRASTTSMLRRNLELPLTVLSGAMVDMFSNLSMASRKMENSAQALQDFPAARLVLLGDSGQGDVAWHQAVLSSGAGHAVHASLIHDVVHNRGRTPRTPPSRRAEILASGGPFLFDTYLEAALVAFQLGALSALSLVRVASDVSTWFLAAIAELELEADAAKQSGVELVAQLDDWLRGSGAGGGGPRDDSREAAAVPDADAFEAAGADRAPLPWPPQWLATLAGPLGGGSGPLSGKAAMLASGCKWRLGMLSVDAALCCRLLAPTDGEAGQLCLAHDPPASTGWRHKWLAHRCAELQLALGRVAVALQIVASA</sequence>
<dbReference type="PANTHER" id="PTHR40861:SF1">
    <property type="entry name" value="PHOSPHATIDATE PHOSPHATASE APP1 CATALYTIC DOMAIN-CONTAINING PROTEIN"/>
    <property type="match status" value="1"/>
</dbReference>
<dbReference type="PANTHER" id="PTHR40861">
    <property type="entry name" value="DUF2183 DOMAIN-CONTAINING PROTEIN"/>
    <property type="match status" value="1"/>
</dbReference>
<comment type="caution">
    <text evidence="1">The sequence shown here is derived from an EMBL/GenBank/DDBJ whole genome shotgun (WGS) entry which is preliminary data.</text>
</comment>
<dbReference type="AlphaFoldDB" id="A0A5A8EKP9"/>
<proteinExistence type="predicted"/>
<dbReference type="Proteomes" id="UP000322899">
    <property type="component" value="Unassembled WGS sequence"/>
</dbReference>
<evidence type="ECO:0000313" key="2">
    <source>
        <dbReference type="Proteomes" id="UP000322899"/>
    </source>
</evidence>
<evidence type="ECO:0008006" key="3">
    <source>
        <dbReference type="Google" id="ProtNLM"/>
    </source>
</evidence>
<organism evidence="1 2">
    <name type="scientific">Cafeteria roenbergensis</name>
    <name type="common">Marine flagellate</name>
    <dbReference type="NCBI Taxonomy" id="33653"/>
    <lineage>
        <taxon>Eukaryota</taxon>
        <taxon>Sar</taxon>
        <taxon>Stramenopiles</taxon>
        <taxon>Bigyra</taxon>
        <taxon>Opalozoa</taxon>
        <taxon>Bicosoecida</taxon>
        <taxon>Cafeteriaceae</taxon>
        <taxon>Cafeteria</taxon>
    </lineage>
</organism>